<dbReference type="PANTHER" id="PTHR47232:SF1">
    <property type="entry name" value="TRANSDUCIN FAMILY PROTEIN _ WD-40 REPEAT FAMILY PROTEIN"/>
    <property type="match status" value="1"/>
</dbReference>
<reference evidence="2 3" key="1">
    <citation type="submission" date="2023-03" db="EMBL/GenBank/DDBJ databases">
        <title>Genome sequence of Lichtheimia ornata CBS 291.66.</title>
        <authorList>
            <person name="Mohabir J.T."/>
            <person name="Shea T.P."/>
            <person name="Kurbessoian T."/>
            <person name="Berby B."/>
            <person name="Fontaine J."/>
            <person name="Livny J."/>
            <person name="Gnirke A."/>
            <person name="Stajich J.E."/>
            <person name="Cuomo C.A."/>
        </authorList>
    </citation>
    <scope>NUCLEOTIDE SEQUENCE [LARGE SCALE GENOMIC DNA]</scope>
    <source>
        <strain evidence="2">CBS 291.66</strain>
    </source>
</reference>
<evidence type="ECO:0000313" key="2">
    <source>
        <dbReference type="EMBL" id="KAJ8654404.1"/>
    </source>
</evidence>
<dbReference type="GeneID" id="83217379"/>
<proteinExistence type="predicted"/>
<protein>
    <recommendedName>
        <fullName evidence="4">WD40 repeat-like protein</fullName>
    </recommendedName>
</protein>
<sequence length="653" mass="72795">MLPRSLFSASSLKYGQSSEGHSDTESHSSNMPYARRPTTHDDPPQIRRPGASAKSPMTIDSENEQYISGDSVSLVGSSDDDDDGNSIPSNLQGLMHHLSRLQAKQTLYIEKTQEISRQMQDTSAKIAELTGMSLHQRPSSSSSSSRRTDARPLKHKKAVSQQQQQQPRALPTPSAAPSSSSSSSTTATMNQSSPWKRPQLAKRTGGSQPLPAPKAPRNDYYQQERQVQHRRSSRDMIQPKTSTVPSARHGRIIKSESLSPSPESTSPSAAEEQSGIKLRSRDTCDLYLHRNQDVNSGVFGKKPRSLIYNIADGQGELKDLMVTTTLKGDMQLWNASTRKLIKTIGQESIYPDSWIEEICWATKNTLALCNVRASTPSEKENATVSLLHVDSVSNTDVKYRLQHLEESPHTKPIVTIAPVDLGATGSAGVERATFVTGGSDKAVYFWDIIRDSPDEDFALSDVSKLNINHTNYIQTFCYDQTHRKLFTGGADCKMFTYDMISQRVSTEMKISCRINHILGNAADPNLYMLLTANTSNQFNMYDQRMPGMRGIVLDFGYKVPENLSRYIRPDWHQNGYMVACGSQTESKVHFWDIRYSGVDRGPCFSFNIPNTSQSRILASLFIPNQNTLVTTSSTRNLGWIDYSIQHDSRIHTL</sequence>
<dbReference type="PANTHER" id="PTHR47232">
    <property type="entry name" value="TRANSDUCIN FAMILY PROTEIN / WD-40 REPEAT FAMILY PROTEIN"/>
    <property type="match status" value="1"/>
</dbReference>
<dbReference type="Proteomes" id="UP001234581">
    <property type="component" value="Unassembled WGS sequence"/>
</dbReference>
<evidence type="ECO:0000313" key="3">
    <source>
        <dbReference type="Proteomes" id="UP001234581"/>
    </source>
</evidence>
<evidence type="ECO:0008006" key="4">
    <source>
        <dbReference type="Google" id="ProtNLM"/>
    </source>
</evidence>
<comment type="caution">
    <text evidence="2">The sequence shown here is derived from an EMBL/GenBank/DDBJ whole genome shotgun (WGS) entry which is preliminary data.</text>
</comment>
<dbReference type="SUPFAM" id="SSF50978">
    <property type="entry name" value="WD40 repeat-like"/>
    <property type="match status" value="1"/>
</dbReference>
<dbReference type="InterPro" id="IPR036322">
    <property type="entry name" value="WD40_repeat_dom_sf"/>
</dbReference>
<gene>
    <name evidence="2" type="ORF">O0I10_009974</name>
</gene>
<dbReference type="InterPro" id="IPR015943">
    <property type="entry name" value="WD40/YVTN_repeat-like_dom_sf"/>
</dbReference>
<name>A0AAD7UX26_9FUNG</name>
<dbReference type="EMBL" id="JARTCD010000062">
    <property type="protein sequence ID" value="KAJ8654404.1"/>
    <property type="molecule type" value="Genomic_DNA"/>
</dbReference>
<feature type="compositionally biased region" description="Polar residues" evidence="1">
    <location>
        <begin position="7"/>
        <end position="19"/>
    </location>
</feature>
<keyword evidence="3" id="KW-1185">Reference proteome</keyword>
<feature type="compositionally biased region" description="Low complexity" evidence="1">
    <location>
        <begin position="255"/>
        <end position="273"/>
    </location>
</feature>
<feature type="compositionally biased region" description="Low complexity" evidence="1">
    <location>
        <begin position="161"/>
        <end position="188"/>
    </location>
</feature>
<organism evidence="2 3">
    <name type="scientific">Lichtheimia ornata</name>
    <dbReference type="NCBI Taxonomy" id="688661"/>
    <lineage>
        <taxon>Eukaryota</taxon>
        <taxon>Fungi</taxon>
        <taxon>Fungi incertae sedis</taxon>
        <taxon>Mucoromycota</taxon>
        <taxon>Mucoromycotina</taxon>
        <taxon>Mucoromycetes</taxon>
        <taxon>Mucorales</taxon>
        <taxon>Lichtheimiaceae</taxon>
        <taxon>Lichtheimia</taxon>
    </lineage>
</organism>
<evidence type="ECO:0000256" key="1">
    <source>
        <dbReference type="SAM" id="MobiDB-lite"/>
    </source>
</evidence>
<feature type="region of interest" description="Disordered" evidence="1">
    <location>
        <begin position="1"/>
        <end position="91"/>
    </location>
</feature>
<dbReference type="RefSeq" id="XP_058339318.1">
    <property type="nucleotide sequence ID" value="XM_058489958.1"/>
</dbReference>
<dbReference type="AlphaFoldDB" id="A0AAD7UX26"/>
<feature type="region of interest" description="Disordered" evidence="1">
    <location>
        <begin position="115"/>
        <end position="277"/>
    </location>
</feature>
<accession>A0AAD7UX26</accession>
<feature type="compositionally biased region" description="Low complexity" evidence="1">
    <location>
        <begin position="68"/>
        <end position="77"/>
    </location>
</feature>
<dbReference type="Gene3D" id="2.130.10.10">
    <property type="entry name" value="YVTN repeat-like/Quinoprotein amine dehydrogenase"/>
    <property type="match status" value="1"/>
</dbReference>